<dbReference type="InterPro" id="IPR000835">
    <property type="entry name" value="HTH_MarR-typ"/>
</dbReference>
<dbReference type="PANTHER" id="PTHR33164">
    <property type="entry name" value="TRANSCRIPTIONAL REGULATOR, MARR FAMILY"/>
    <property type="match status" value="1"/>
</dbReference>
<name>A0A3N4RSR1_9ACTN</name>
<feature type="domain" description="HTH marR-type" evidence="1">
    <location>
        <begin position="18"/>
        <end position="150"/>
    </location>
</feature>
<dbReference type="EMBL" id="RKQG01000001">
    <property type="protein sequence ID" value="RPE36428.1"/>
    <property type="molecule type" value="Genomic_DNA"/>
</dbReference>
<dbReference type="Pfam" id="PF12802">
    <property type="entry name" value="MarR_2"/>
    <property type="match status" value="1"/>
</dbReference>
<evidence type="ECO:0000313" key="3">
    <source>
        <dbReference type="Proteomes" id="UP000266906"/>
    </source>
</evidence>
<dbReference type="SMART" id="SM00347">
    <property type="entry name" value="HTH_MARR"/>
    <property type="match status" value="1"/>
</dbReference>
<accession>A0A3N4RSR1</accession>
<keyword evidence="3" id="KW-1185">Reference proteome</keyword>
<dbReference type="InterPro" id="IPR036390">
    <property type="entry name" value="WH_DNA-bd_sf"/>
</dbReference>
<dbReference type="PANTHER" id="PTHR33164:SF43">
    <property type="entry name" value="HTH-TYPE TRANSCRIPTIONAL REPRESSOR YETL"/>
    <property type="match status" value="1"/>
</dbReference>
<proteinExistence type="predicted"/>
<dbReference type="PRINTS" id="PR00598">
    <property type="entry name" value="HTHMARR"/>
</dbReference>
<dbReference type="GO" id="GO:0003700">
    <property type="term" value="F:DNA-binding transcription factor activity"/>
    <property type="evidence" value="ECO:0007669"/>
    <property type="project" value="InterPro"/>
</dbReference>
<comment type="caution">
    <text evidence="2">The sequence shown here is derived from an EMBL/GenBank/DDBJ whole genome shotgun (WGS) entry which is preliminary data.</text>
</comment>
<dbReference type="PROSITE" id="PS50995">
    <property type="entry name" value="HTH_MARR_2"/>
    <property type="match status" value="1"/>
</dbReference>
<evidence type="ECO:0000313" key="2">
    <source>
        <dbReference type="EMBL" id="RPE36428.1"/>
    </source>
</evidence>
<evidence type="ECO:0000259" key="1">
    <source>
        <dbReference type="PROSITE" id="PS50995"/>
    </source>
</evidence>
<dbReference type="AlphaFoldDB" id="A0A3N4RSR1"/>
<dbReference type="RefSeq" id="WP_123819448.1">
    <property type="nucleotide sequence ID" value="NZ_RKQG01000001.1"/>
</dbReference>
<sequence length="153" mass="16600">MTSSARPGQPSTRPGQLPDRLGYLLKHVQLRYAETSARALAPLGTDGREVAVLAVLATDTPLSQQEAAGQLGVDRTTMVALVDDLEAKSLAERVRSPADRRKNIIRLTASGRELLERAERVRLRTEREFLAPLPAPDARVLLAALRTLAAADD</sequence>
<dbReference type="InterPro" id="IPR036388">
    <property type="entry name" value="WH-like_DNA-bd_sf"/>
</dbReference>
<gene>
    <name evidence="2" type="ORF">EDD38_4801</name>
</gene>
<protein>
    <submittedName>
        <fullName evidence="2">MarR family transcriptional regulator</fullName>
    </submittedName>
</protein>
<dbReference type="Gene3D" id="1.10.10.10">
    <property type="entry name" value="Winged helix-like DNA-binding domain superfamily/Winged helix DNA-binding domain"/>
    <property type="match status" value="1"/>
</dbReference>
<dbReference type="InterPro" id="IPR039422">
    <property type="entry name" value="MarR/SlyA-like"/>
</dbReference>
<dbReference type="Proteomes" id="UP000266906">
    <property type="component" value="Unassembled WGS sequence"/>
</dbReference>
<reference evidence="2 3" key="1">
    <citation type="submission" date="2018-11" db="EMBL/GenBank/DDBJ databases">
        <title>Sequencing the genomes of 1000 actinobacteria strains.</title>
        <authorList>
            <person name="Klenk H.-P."/>
        </authorList>
    </citation>
    <scope>NUCLEOTIDE SEQUENCE [LARGE SCALE GENOMIC DNA]</scope>
    <source>
        <strain evidence="2 3">DSM 44781</strain>
    </source>
</reference>
<dbReference type="SUPFAM" id="SSF46785">
    <property type="entry name" value="Winged helix' DNA-binding domain"/>
    <property type="match status" value="1"/>
</dbReference>
<organism evidence="2 3">
    <name type="scientific">Kitasatospora cineracea</name>
    <dbReference type="NCBI Taxonomy" id="88074"/>
    <lineage>
        <taxon>Bacteria</taxon>
        <taxon>Bacillati</taxon>
        <taxon>Actinomycetota</taxon>
        <taxon>Actinomycetes</taxon>
        <taxon>Kitasatosporales</taxon>
        <taxon>Streptomycetaceae</taxon>
        <taxon>Kitasatospora</taxon>
    </lineage>
</organism>
<dbReference type="GO" id="GO:0006950">
    <property type="term" value="P:response to stress"/>
    <property type="evidence" value="ECO:0007669"/>
    <property type="project" value="TreeGrafter"/>
</dbReference>